<gene>
    <name evidence="1" type="ORF">LAZ67_5003233</name>
</gene>
<dbReference type="InterPro" id="IPR043128">
    <property type="entry name" value="Rev_trsase/Diguanyl_cyclase"/>
</dbReference>
<dbReference type="InterPro" id="IPR043502">
    <property type="entry name" value="DNA/RNA_pol_sf"/>
</dbReference>
<name>A0ABY6KH47_9ARAC</name>
<protein>
    <submittedName>
        <fullName evidence="1">K02A2.6-like</fullName>
    </submittedName>
</protein>
<dbReference type="EMBL" id="CP092867">
    <property type="protein sequence ID" value="UYV68166.1"/>
    <property type="molecule type" value="Genomic_DNA"/>
</dbReference>
<evidence type="ECO:0000313" key="1">
    <source>
        <dbReference type="EMBL" id="UYV68166.1"/>
    </source>
</evidence>
<accession>A0ABY6KH47</accession>
<keyword evidence="2" id="KW-1185">Reference proteome</keyword>
<dbReference type="Gene3D" id="3.30.70.270">
    <property type="match status" value="2"/>
</dbReference>
<dbReference type="InterPro" id="IPR050951">
    <property type="entry name" value="Retrovirus_Pol_polyprotein"/>
</dbReference>
<organism evidence="1 2">
    <name type="scientific">Cordylochernes scorpioides</name>
    <dbReference type="NCBI Taxonomy" id="51811"/>
    <lineage>
        <taxon>Eukaryota</taxon>
        <taxon>Metazoa</taxon>
        <taxon>Ecdysozoa</taxon>
        <taxon>Arthropoda</taxon>
        <taxon>Chelicerata</taxon>
        <taxon>Arachnida</taxon>
        <taxon>Pseudoscorpiones</taxon>
        <taxon>Cheliferoidea</taxon>
        <taxon>Chernetidae</taxon>
        <taxon>Cordylochernes</taxon>
    </lineage>
</organism>
<dbReference type="PANTHER" id="PTHR37984:SF12">
    <property type="entry name" value="RIBONUCLEASE H"/>
    <property type="match status" value="1"/>
</dbReference>
<dbReference type="Proteomes" id="UP001235939">
    <property type="component" value="Chromosome 05"/>
</dbReference>
<dbReference type="SUPFAM" id="SSF56672">
    <property type="entry name" value="DNA/RNA polymerases"/>
    <property type="match status" value="1"/>
</dbReference>
<proteinExistence type="predicted"/>
<sequence length="118" mass="13917">MDTLLIGIDEVAEYMDDVLISGINYDDLNPFWSAETEAGLCLKRDKCKFYVPEIEFFGMKIDNKGIHLSEEKLRAIKDYERFLRNTATVVEPLHRLLDSINPWKWNRENQRDFEEAKS</sequence>
<reference evidence="1 2" key="1">
    <citation type="submission" date="2022-01" db="EMBL/GenBank/DDBJ databases">
        <title>A chromosomal length assembly of Cordylochernes scorpioides.</title>
        <authorList>
            <person name="Zeh D."/>
            <person name="Zeh J."/>
        </authorList>
    </citation>
    <scope>NUCLEOTIDE SEQUENCE [LARGE SCALE GENOMIC DNA]</scope>
    <source>
        <strain evidence="1">IN4F17</strain>
        <tissue evidence="1">Whole Body</tissue>
    </source>
</reference>
<dbReference type="PANTHER" id="PTHR37984">
    <property type="entry name" value="PROTEIN CBG26694"/>
    <property type="match status" value="1"/>
</dbReference>
<evidence type="ECO:0000313" key="2">
    <source>
        <dbReference type="Proteomes" id="UP001235939"/>
    </source>
</evidence>